<sequence length="215" mass="23624">MTKAFRSADVDGPFFRVYDDKGRHRELPLSPRRSRLTIGRSPKADISLSWDGEVSRVHAVAEYLGEQWTLLDGGLSLNGTFVNGDRLAGRHPLRPGDMLRMGNSRITFHDFTEGVGGDRTKASRDGLPTPGALTSTQLSVLIALCRPLLTGADGFALPATNQQIADELFFSLDTVKAQMRALFAKFGVADLPQNQKRARLANLAIRYGIISERDL</sequence>
<dbReference type="SUPFAM" id="SSF49879">
    <property type="entry name" value="SMAD/FHA domain"/>
    <property type="match status" value="1"/>
</dbReference>
<keyword evidence="1" id="KW-0597">Phosphoprotein</keyword>
<accession>A0A7K1UPT8</accession>
<dbReference type="InterPro" id="IPR000792">
    <property type="entry name" value="Tscrpt_reg_LuxR_C"/>
</dbReference>
<dbReference type="Gene3D" id="2.60.200.20">
    <property type="match status" value="1"/>
</dbReference>
<evidence type="ECO:0000313" key="3">
    <source>
        <dbReference type="EMBL" id="MVU75918.1"/>
    </source>
</evidence>
<dbReference type="CDD" id="cd00060">
    <property type="entry name" value="FHA"/>
    <property type="match status" value="1"/>
</dbReference>
<keyword evidence="4" id="KW-1185">Reference proteome</keyword>
<dbReference type="EMBL" id="WRPP01000001">
    <property type="protein sequence ID" value="MVU75918.1"/>
    <property type="molecule type" value="Genomic_DNA"/>
</dbReference>
<dbReference type="PANTHER" id="PTHR23308">
    <property type="entry name" value="NUCLEAR INHIBITOR OF PROTEIN PHOSPHATASE-1"/>
    <property type="match status" value="1"/>
</dbReference>
<dbReference type="Pfam" id="PF00498">
    <property type="entry name" value="FHA"/>
    <property type="match status" value="1"/>
</dbReference>
<dbReference type="PROSITE" id="PS50006">
    <property type="entry name" value="FHA_DOMAIN"/>
    <property type="match status" value="1"/>
</dbReference>
<evidence type="ECO:0000313" key="4">
    <source>
        <dbReference type="Proteomes" id="UP000466794"/>
    </source>
</evidence>
<organism evidence="3 4">
    <name type="scientific">Nocardia terrae</name>
    <dbReference type="NCBI Taxonomy" id="2675851"/>
    <lineage>
        <taxon>Bacteria</taxon>
        <taxon>Bacillati</taxon>
        <taxon>Actinomycetota</taxon>
        <taxon>Actinomycetes</taxon>
        <taxon>Mycobacteriales</taxon>
        <taxon>Nocardiaceae</taxon>
        <taxon>Nocardia</taxon>
    </lineage>
</organism>
<dbReference type="AlphaFoldDB" id="A0A7K1UPT8"/>
<dbReference type="SMART" id="SM00240">
    <property type="entry name" value="FHA"/>
    <property type="match status" value="1"/>
</dbReference>
<protein>
    <submittedName>
        <fullName evidence="3">FHA domain-containing protein</fullName>
    </submittedName>
</protein>
<comment type="caution">
    <text evidence="3">The sequence shown here is derived from an EMBL/GenBank/DDBJ whole genome shotgun (WGS) entry which is preliminary data.</text>
</comment>
<evidence type="ECO:0000259" key="2">
    <source>
        <dbReference type="PROSITE" id="PS50006"/>
    </source>
</evidence>
<dbReference type="GO" id="GO:0003677">
    <property type="term" value="F:DNA binding"/>
    <property type="evidence" value="ECO:0007669"/>
    <property type="project" value="InterPro"/>
</dbReference>
<dbReference type="SMART" id="SM00421">
    <property type="entry name" value="HTH_LUXR"/>
    <property type="match status" value="1"/>
</dbReference>
<dbReference type="InterPro" id="IPR000253">
    <property type="entry name" value="FHA_dom"/>
</dbReference>
<dbReference type="GO" id="GO:0006355">
    <property type="term" value="P:regulation of DNA-templated transcription"/>
    <property type="evidence" value="ECO:0007669"/>
    <property type="project" value="InterPro"/>
</dbReference>
<proteinExistence type="predicted"/>
<feature type="domain" description="FHA" evidence="2">
    <location>
        <begin position="36"/>
        <end position="87"/>
    </location>
</feature>
<dbReference type="SUPFAM" id="SSF46894">
    <property type="entry name" value="C-terminal effector domain of the bipartite response regulators"/>
    <property type="match status" value="1"/>
</dbReference>
<evidence type="ECO:0000256" key="1">
    <source>
        <dbReference type="ARBA" id="ARBA00022553"/>
    </source>
</evidence>
<dbReference type="RefSeq" id="WP_157354691.1">
    <property type="nucleotide sequence ID" value="NZ_WRPP01000001.1"/>
</dbReference>
<gene>
    <name evidence="3" type="ORF">GPX89_01510</name>
</gene>
<name>A0A7K1UPT8_9NOCA</name>
<dbReference type="InterPro" id="IPR008984">
    <property type="entry name" value="SMAD_FHA_dom_sf"/>
</dbReference>
<dbReference type="Proteomes" id="UP000466794">
    <property type="component" value="Unassembled WGS sequence"/>
</dbReference>
<dbReference type="InterPro" id="IPR050923">
    <property type="entry name" value="Cell_Proc_Reg/RNA_Proc"/>
</dbReference>
<reference evidence="3 4" key="1">
    <citation type="submission" date="2019-12" db="EMBL/GenBank/DDBJ databases">
        <title>Nocardia sp. nov. ET3-3 isolated from soil.</title>
        <authorList>
            <person name="Kanchanasin P."/>
            <person name="Tanasupawat S."/>
            <person name="Yuki M."/>
            <person name="Kudo T."/>
        </authorList>
    </citation>
    <scope>NUCLEOTIDE SEQUENCE [LARGE SCALE GENOMIC DNA]</scope>
    <source>
        <strain evidence="3 4">ET3-3</strain>
    </source>
</reference>
<dbReference type="InterPro" id="IPR016032">
    <property type="entry name" value="Sig_transdc_resp-reg_C-effctor"/>
</dbReference>
<dbReference type="Gene3D" id="1.10.10.10">
    <property type="entry name" value="Winged helix-like DNA-binding domain superfamily/Winged helix DNA-binding domain"/>
    <property type="match status" value="1"/>
</dbReference>
<dbReference type="InterPro" id="IPR036388">
    <property type="entry name" value="WH-like_DNA-bd_sf"/>
</dbReference>